<proteinExistence type="inferred from homology"/>
<name>A1ZLP0_MICM2</name>
<feature type="domain" description="Peptidase M16 C-terminal" evidence="7">
    <location>
        <begin position="168"/>
        <end position="344"/>
    </location>
</feature>
<evidence type="ECO:0000256" key="5">
    <source>
        <dbReference type="ARBA" id="ARBA00023049"/>
    </source>
</evidence>
<dbReference type="InterPro" id="IPR011765">
    <property type="entry name" value="Pept_M16_N"/>
</dbReference>
<evidence type="ECO:0000313" key="8">
    <source>
        <dbReference type="EMBL" id="EAY28794.1"/>
    </source>
</evidence>
<dbReference type="Gene3D" id="3.30.830.10">
    <property type="entry name" value="Metalloenzyme, LuxS/M16 peptidase-like"/>
    <property type="match status" value="2"/>
</dbReference>
<dbReference type="OrthoDB" id="9811314at2"/>
<dbReference type="InterPro" id="IPR011249">
    <property type="entry name" value="Metalloenz_LuxS/M16"/>
</dbReference>
<dbReference type="AlphaFoldDB" id="A1ZLP0"/>
<dbReference type="InterPro" id="IPR007863">
    <property type="entry name" value="Peptidase_M16_C"/>
</dbReference>
<evidence type="ECO:0000256" key="3">
    <source>
        <dbReference type="ARBA" id="ARBA00022801"/>
    </source>
</evidence>
<protein>
    <submittedName>
        <fullName evidence="8">Peptidase, M16 family</fullName>
    </submittedName>
</protein>
<feature type="domain" description="Peptidase M16 N-terminal" evidence="6">
    <location>
        <begin position="15"/>
        <end position="129"/>
    </location>
</feature>
<dbReference type="Pfam" id="PF00675">
    <property type="entry name" value="Peptidase_M16"/>
    <property type="match status" value="1"/>
</dbReference>
<organism evidence="8 9">
    <name type="scientific">Microscilla marina ATCC 23134</name>
    <dbReference type="NCBI Taxonomy" id="313606"/>
    <lineage>
        <taxon>Bacteria</taxon>
        <taxon>Pseudomonadati</taxon>
        <taxon>Bacteroidota</taxon>
        <taxon>Cytophagia</taxon>
        <taxon>Cytophagales</taxon>
        <taxon>Microscillaceae</taxon>
        <taxon>Microscilla</taxon>
    </lineage>
</organism>
<dbReference type="SUPFAM" id="SSF63411">
    <property type="entry name" value="LuxS/MPP-like metallohydrolase"/>
    <property type="match status" value="2"/>
</dbReference>
<keyword evidence="5" id="KW-0482">Metalloprotease</keyword>
<dbReference type="GO" id="GO:0046872">
    <property type="term" value="F:metal ion binding"/>
    <property type="evidence" value="ECO:0007669"/>
    <property type="project" value="InterPro"/>
</dbReference>
<keyword evidence="9" id="KW-1185">Reference proteome</keyword>
<evidence type="ECO:0000256" key="2">
    <source>
        <dbReference type="ARBA" id="ARBA00022670"/>
    </source>
</evidence>
<comment type="caution">
    <text evidence="8">The sequence shown here is derived from an EMBL/GenBank/DDBJ whole genome shotgun (WGS) entry which is preliminary data.</text>
</comment>
<dbReference type="RefSeq" id="WP_002697576.1">
    <property type="nucleotide sequence ID" value="NZ_AAWS01000014.1"/>
</dbReference>
<dbReference type="PANTHER" id="PTHR43690">
    <property type="entry name" value="NARDILYSIN"/>
    <property type="match status" value="1"/>
</dbReference>
<gene>
    <name evidence="8" type="ORF">M23134_07892</name>
</gene>
<dbReference type="GO" id="GO:0006508">
    <property type="term" value="P:proteolysis"/>
    <property type="evidence" value="ECO:0007669"/>
    <property type="project" value="UniProtKB-KW"/>
</dbReference>
<dbReference type="EMBL" id="AAWS01000014">
    <property type="protein sequence ID" value="EAY28794.1"/>
    <property type="molecule type" value="Genomic_DNA"/>
</dbReference>
<dbReference type="eggNOG" id="COG0612">
    <property type="taxonomic scope" value="Bacteria"/>
</dbReference>
<keyword evidence="2" id="KW-0645">Protease</keyword>
<evidence type="ECO:0000256" key="1">
    <source>
        <dbReference type="ARBA" id="ARBA00007261"/>
    </source>
</evidence>
<accession>A1ZLP0</accession>
<sequence length="411" mass="46858">MIDYQYFTLKNGLQVYLHQDTTTPVAAVNILYNVGSKDEDESKTGFAHLFEHLMFGGSKNIPSYDEPLQRVGGENNAYTTPDITNYYITLPTANIETAFWLESDRMMSLSFDPEVLEVQRKVVIEEFKQRYLNQPYGDVWLKLRPLAYQVHPYRWATIGKDISHIERATMQDVKDFFRKFYLPNNAILAVAGNIDKAQLQYLAEKWFGDIPAGTDYQRKLPKEPKQTEPRYTEVTGDVPMNALYKVYHMVSKSHPDYYATDLLSDVLGRGKSSRLYTRLVKEKNIFNSVNAYITGSVEPGLLVVHGNLNEGVSLEEGDEAVQKIITELKNHKIQEQELSKVKNQAESTLVFSEVEVLTRIMNLSFAALLGNANAVNNESEKIQAVHAQQMMDIANQILVPENSSTLYYRKA</sequence>
<keyword evidence="3" id="KW-0378">Hydrolase</keyword>
<keyword evidence="4" id="KW-0862">Zinc</keyword>
<reference evidence="8 9" key="1">
    <citation type="submission" date="2007-01" db="EMBL/GenBank/DDBJ databases">
        <authorList>
            <person name="Haygood M."/>
            <person name="Podell S."/>
            <person name="Anderson C."/>
            <person name="Hopkinson B."/>
            <person name="Roe K."/>
            <person name="Barbeau K."/>
            <person name="Gaasterland T."/>
            <person name="Ferriera S."/>
            <person name="Johnson J."/>
            <person name="Kravitz S."/>
            <person name="Beeson K."/>
            <person name="Sutton G."/>
            <person name="Rogers Y.-H."/>
            <person name="Friedman R."/>
            <person name="Frazier M."/>
            <person name="Venter J.C."/>
        </authorList>
    </citation>
    <scope>NUCLEOTIDE SEQUENCE [LARGE SCALE GENOMIC DNA]</scope>
    <source>
        <strain evidence="8 9">ATCC 23134</strain>
    </source>
</reference>
<evidence type="ECO:0000256" key="4">
    <source>
        <dbReference type="ARBA" id="ARBA00022833"/>
    </source>
</evidence>
<dbReference type="Proteomes" id="UP000004095">
    <property type="component" value="Unassembled WGS sequence"/>
</dbReference>
<dbReference type="InterPro" id="IPR050626">
    <property type="entry name" value="Peptidase_M16"/>
</dbReference>
<dbReference type="GO" id="GO:0008237">
    <property type="term" value="F:metallopeptidase activity"/>
    <property type="evidence" value="ECO:0007669"/>
    <property type="project" value="UniProtKB-KW"/>
</dbReference>
<evidence type="ECO:0000259" key="6">
    <source>
        <dbReference type="Pfam" id="PF00675"/>
    </source>
</evidence>
<dbReference type="Pfam" id="PF05193">
    <property type="entry name" value="Peptidase_M16_C"/>
    <property type="match status" value="1"/>
</dbReference>
<evidence type="ECO:0000313" key="9">
    <source>
        <dbReference type="Proteomes" id="UP000004095"/>
    </source>
</evidence>
<dbReference type="PANTHER" id="PTHR43690:SF17">
    <property type="entry name" value="PROTEIN YHJJ"/>
    <property type="match status" value="1"/>
</dbReference>
<evidence type="ECO:0000259" key="7">
    <source>
        <dbReference type="Pfam" id="PF05193"/>
    </source>
</evidence>
<comment type="similarity">
    <text evidence="1">Belongs to the peptidase M16 family.</text>
</comment>